<sequence>MVQSRASKFELGVTSSWRVQARCTVSSTPSSAHASSAMSEKAFTRRPAGFAQEDASPNAYF</sequence>
<dbReference type="Proteomes" id="UP000029492">
    <property type="component" value="Chromosome"/>
</dbReference>
<keyword evidence="3" id="KW-1185">Reference proteome</keyword>
<dbReference type="KEGG" id="mor:MOC_0299"/>
<dbReference type="HOGENOM" id="CLU_2917366_0_0_5"/>
<feature type="region of interest" description="Disordered" evidence="1">
    <location>
        <begin position="27"/>
        <end position="61"/>
    </location>
</feature>
<accession>A0A089Q0B1</accession>
<feature type="compositionally biased region" description="Low complexity" evidence="1">
    <location>
        <begin position="27"/>
        <end position="41"/>
    </location>
</feature>
<evidence type="ECO:0000313" key="3">
    <source>
        <dbReference type="Proteomes" id="UP000029492"/>
    </source>
</evidence>
<dbReference type="AlphaFoldDB" id="A0A089Q0B1"/>
<evidence type="ECO:0000313" key="2">
    <source>
        <dbReference type="EMBL" id="AIQ88054.1"/>
    </source>
</evidence>
<reference evidence="2 3" key="1">
    <citation type="journal article" date="2014" name="PLoS ONE">
        <title>Genome Information of Methylobacterium oryzae, a Plant-Probiotic Methylotroph in the Phyllosphere.</title>
        <authorList>
            <person name="Kwak M.J."/>
            <person name="Jeong H."/>
            <person name="Madhaiyan M."/>
            <person name="Lee Y."/>
            <person name="Sa T.M."/>
            <person name="Oh T.K."/>
            <person name="Kim J.F."/>
        </authorList>
    </citation>
    <scope>NUCLEOTIDE SEQUENCE [LARGE SCALE GENOMIC DNA]</scope>
    <source>
        <strain evidence="2 3">CBMB20</strain>
    </source>
</reference>
<evidence type="ECO:0000256" key="1">
    <source>
        <dbReference type="SAM" id="MobiDB-lite"/>
    </source>
</evidence>
<name>A0A089Q0B1_9HYPH</name>
<proteinExistence type="predicted"/>
<protein>
    <submittedName>
        <fullName evidence="2">Protein of unassigned function</fullName>
    </submittedName>
</protein>
<dbReference type="EMBL" id="CP003811">
    <property type="protein sequence ID" value="AIQ88054.1"/>
    <property type="molecule type" value="Genomic_DNA"/>
</dbReference>
<gene>
    <name evidence="2" type="ORF">MOC_0299</name>
</gene>
<organism evidence="2 3">
    <name type="scientific">Methylobacterium oryzae CBMB20</name>
    <dbReference type="NCBI Taxonomy" id="693986"/>
    <lineage>
        <taxon>Bacteria</taxon>
        <taxon>Pseudomonadati</taxon>
        <taxon>Pseudomonadota</taxon>
        <taxon>Alphaproteobacteria</taxon>
        <taxon>Hyphomicrobiales</taxon>
        <taxon>Methylobacteriaceae</taxon>
        <taxon>Methylobacterium</taxon>
    </lineage>
</organism>